<dbReference type="InterPro" id="IPR000560">
    <property type="entry name" value="His_Pase_clade-2"/>
</dbReference>
<keyword evidence="5" id="KW-0378">Hydrolase</keyword>
<evidence type="ECO:0000256" key="7">
    <source>
        <dbReference type="ARBA" id="ARBA00023180"/>
    </source>
</evidence>
<dbReference type="Pfam" id="PF00328">
    <property type="entry name" value="His_Phos_2"/>
    <property type="match status" value="1"/>
</dbReference>
<evidence type="ECO:0000256" key="4">
    <source>
        <dbReference type="ARBA" id="ARBA00022729"/>
    </source>
</evidence>
<name>A0A443RUY9_9ACAR</name>
<dbReference type="PANTHER" id="PTHR11567:SF211">
    <property type="entry name" value="PROSTATIC ACID PHOSPHATASE"/>
    <property type="match status" value="1"/>
</dbReference>
<dbReference type="PROSITE" id="PS00616">
    <property type="entry name" value="HIS_ACID_PHOSPHAT_1"/>
    <property type="match status" value="1"/>
</dbReference>
<accession>A0A443RUY9</accession>
<dbReference type="AlphaFoldDB" id="A0A443RUY9"/>
<comment type="catalytic activity">
    <reaction evidence="1">
        <text>a phosphate monoester + H2O = an alcohol + phosphate</text>
        <dbReference type="Rhea" id="RHEA:15017"/>
        <dbReference type="ChEBI" id="CHEBI:15377"/>
        <dbReference type="ChEBI" id="CHEBI:30879"/>
        <dbReference type="ChEBI" id="CHEBI:43474"/>
        <dbReference type="ChEBI" id="CHEBI:67140"/>
        <dbReference type="EC" id="3.1.3.2"/>
    </reaction>
</comment>
<evidence type="ECO:0000256" key="3">
    <source>
        <dbReference type="ARBA" id="ARBA00012646"/>
    </source>
</evidence>
<evidence type="ECO:0000313" key="8">
    <source>
        <dbReference type="EMBL" id="RWS19183.1"/>
    </source>
</evidence>
<dbReference type="OrthoDB" id="6418769at2759"/>
<dbReference type="CDD" id="cd07061">
    <property type="entry name" value="HP_HAP_like"/>
    <property type="match status" value="1"/>
</dbReference>
<gene>
    <name evidence="8" type="ORF">B4U80_14492</name>
</gene>
<keyword evidence="7" id="KW-0325">Glycoprotein</keyword>
<dbReference type="Gene3D" id="3.40.50.1240">
    <property type="entry name" value="Phosphoglycerate mutase-like"/>
    <property type="match status" value="1"/>
</dbReference>
<dbReference type="Proteomes" id="UP000288716">
    <property type="component" value="Unassembled WGS sequence"/>
</dbReference>
<dbReference type="STRING" id="299467.A0A443RUY9"/>
<dbReference type="PANTHER" id="PTHR11567">
    <property type="entry name" value="ACID PHOSPHATASE-RELATED"/>
    <property type="match status" value="1"/>
</dbReference>
<sequence>MSSFCFADELKTVIVMFRHGDRTPSRKSFKLLGEKEKYSDLINIGYSALTNKGKNRMYNVGRYMRNRYEHFLTSNPQEIHIKSAMLDRCLVSAELVAAGMYPPSGQFVWNKD</sequence>
<proteinExistence type="inferred from homology"/>
<feature type="non-terminal residue" evidence="8">
    <location>
        <position position="112"/>
    </location>
</feature>
<dbReference type="InterPro" id="IPR050645">
    <property type="entry name" value="Histidine_acid_phosphatase"/>
</dbReference>
<evidence type="ECO:0000256" key="1">
    <source>
        <dbReference type="ARBA" id="ARBA00000032"/>
    </source>
</evidence>
<dbReference type="InterPro" id="IPR033379">
    <property type="entry name" value="Acid_Pase_AS"/>
</dbReference>
<comment type="caution">
    <text evidence="8">The sequence shown here is derived from an EMBL/GenBank/DDBJ whole genome shotgun (WGS) entry which is preliminary data.</text>
</comment>
<dbReference type="EC" id="3.1.3.2" evidence="3"/>
<dbReference type="SUPFAM" id="SSF53254">
    <property type="entry name" value="Phosphoglycerate mutase-like"/>
    <property type="match status" value="1"/>
</dbReference>
<keyword evidence="9" id="KW-1185">Reference proteome</keyword>
<dbReference type="VEuPathDB" id="VectorBase:LDEU012857"/>
<protein>
    <recommendedName>
        <fullName evidence="3">acid phosphatase</fullName>
        <ecNumber evidence="3">3.1.3.2</ecNumber>
    </recommendedName>
</protein>
<keyword evidence="6" id="KW-1015">Disulfide bond</keyword>
<keyword evidence="4" id="KW-0732">Signal</keyword>
<evidence type="ECO:0000256" key="6">
    <source>
        <dbReference type="ARBA" id="ARBA00023157"/>
    </source>
</evidence>
<evidence type="ECO:0000313" key="9">
    <source>
        <dbReference type="Proteomes" id="UP000288716"/>
    </source>
</evidence>
<comment type="similarity">
    <text evidence="2">Belongs to the histidine acid phosphatase family.</text>
</comment>
<evidence type="ECO:0000256" key="5">
    <source>
        <dbReference type="ARBA" id="ARBA00022801"/>
    </source>
</evidence>
<dbReference type="GO" id="GO:0003993">
    <property type="term" value="F:acid phosphatase activity"/>
    <property type="evidence" value="ECO:0007669"/>
    <property type="project" value="UniProtKB-EC"/>
</dbReference>
<evidence type="ECO:0000256" key="2">
    <source>
        <dbReference type="ARBA" id="ARBA00005375"/>
    </source>
</evidence>
<organism evidence="8 9">
    <name type="scientific">Leptotrombidium deliense</name>
    <dbReference type="NCBI Taxonomy" id="299467"/>
    <lineage>
        <taxon>Eukaryota</taxon>
        <taxon>Metazoa</taxon>
        <taxon>Ecdysozoa</taxon>
        <taxon>Arthropoda</taxon>
        <taxon>Chelicerata</taxon>
        <taxon>Arachnida</taxon>
        <taxon>Acari</taxon>
        <taxon>Acariformes</taxon>
        <taxon>Trombidiformes</taxon>
        <taxon>Prostigmata</taxon>
        <taxon>Anystina</taxon>
        <taxon>Parasitengona</taxon>
        <taxon>Trombiculoidea</taxon>
        <taxon>Trombiculidae</taxon>
        <taxon>Leptotrombidium</taxon>
    </lineage>
</organism>
<reference evidence="8 9" key="1">
    <citation type="journal article" date="2018" name="Gigascience">
        <title>Genomes of trombidid mites reveal novel predicted allergens and laterally-transferred genes associated with secondary metabolism.</title>
        <authorList>
            <person name="Dong X."/>
            <person name="Chaisiri K."/>
            <person name="Xia D."/>
            <person name="Armstrong S.D."/>
            <person name="Fang Y."/>
            <person name="Donnelly M.J."/>
            <person name="Kadowaki T."/>
            <person name="McGarry J.W."/>
            <person name="Darby A.C."/>
            <person name="Makepeace B.L."/>
        </authorList>
    </citation>
    <scope>NUCLEOTIDE SEQUENCE [LARGE SCALE GENOMIC DNA]</scope>
    <source>
        <strain evidence="8">UoL-UT</strain>
    </source>
</reference>
<dbReference type="EMBL" id="NCKV01029210">
    <property type="protein sequence ID" value="RWS19183.1"/>
    <property type="molecule type" value="Genomic_DNA"/>
</dbReference>
<dbReference type="InterPro" id="IPR029033">
    <property type="entry name" value="His_PPase_superfam"/>
</dbReference>